<dbReference type="InterPro" id="IPR032861">
    <property type="entry name" value="TAXi_N"/>
</dbReference>
<dbReference type="PANTHER" id="PTHR47965">
    <property type="entry name" value="ASPARTYL PROTEASE-RELATED"/>
    <property type="match status" value="1"/>
</dbReference>
<evidence type="ECO:0000256" key="1">
    <source>
        <dbReference type="ARBA" id="ARBA00007447"/>
    </source>
</evidence>
<dbReference type="SUPFAM" id="SSF50630">
    <property type="entry name" value="Acid proteases"/>
    <property type="match status" value="1"/>
</dbReference>
<dbReference type="EMBL" id="JAUHHV010000007">
    <property type="protein sequence ID" value="KAK1419871.1"/>
    <property type="molecule type" value="Genomic_DNA"/>
</dbReference>
<dbReference type="GO" id="GO:0006508">
    <property type="term" value="P:proteolysis"/>
    <property type="evidence" value="ECO:0007669"/>
    <property type="project" value="InterPro"/>
</dbReference>
<feature type="signal peptide" evidence="2">
    <location>
        <begin position="1"/>
        <end position="18"/>
    </location>
</feature>
<dbReference type="Gene3D" id="2.40.70.10">
    <property type="entry name" value="Acid Proteases"/>
    <property type="match status" value="2"/>
</dbReference>
<protein>
    <recommendedName>
        <fullName evidence="3">Peptidase A1 domain-containing protein</fullName>
    </recommendedName>
</protein>
<evidence type="ECO:0000313" key="5">
    <source>
        <dbReference type="Proteomes" id="UP001229421"/>
    </source>
</evidence>
<dbReference type="PANTHER" id="PTHR47965:SF63">
    <property type="entry name" value="OS01G0937200 PROTEIN"/>
    <property type="match status" value="1"/>
</dbReference>
<dbReference type="AlphaFoldDB" id="A0AAD8KEI4"/>
<dbReference type="InterPro" id="IPR021109">
    <property type="entry name" value="Peptidase_aspartic_dom_sf"/>
</dbReference>
<name>A0AAD8KEI4_TARER</name>
<dbReference type="Pfam" id="PF14543">
    <property type="entry name" value="TAXi_N"/>
    <property type="match status" value="1"/>
</dbReference>
<organism evidence="4 5">
    <name type="scientific">Tagetes erecta</name>
    <name type="common">African marigold</name>
    <dbReference type="NCBI Taxonomy" id="13708"/>
    <lineage>
        <taxon>Eukaryota</taxon>
        <taxon>Viridiplantae</taxon>
        <taxon>Streptophyta</taxon>
        <taxon>Embryophyta</taxon>
        <taxon>Tracheophyta</taxon>
        <taxon>Spermatophyta</taxon>
        <taxon>Magnoliopsida</taxon>
        <taxon>eudicotyledons</taxon>
        <taxon>Gunneridae</taxon>
        <taxon>Pentapetalae</taxon>
        <taxon>asterids</taxon>
        <taxon>campanulids</taxon>
        <taxon>Asterales</taxon>
        <taxon>Asteraceae</taxon>
        <taxon>Asteroideae</taxon>
        <taxon>Heliantheae alliance</taxon>
        <taxon>Tageteae</taxon>
        <taxon>Tagetes</taxon>
    </lineage>
</organism>
<dbReference type="PROSITE" id="PS51767">
    <property type="entry name" value="PEPTIDASE_A1"/>
    <property type="match status" value="1"/>
</dbReference>
<gene>
    <name evidence="4" type="ORF">QVD17_29283</name>
</gene>
<dbReference type="Pfam" id="PF14541">
    <property type="entry name" value="TAXi_C"/>
    <property type="match status" value="1"/>
</dbReference>
<comment type="caution">
    <text evidence="4">The sequence shown here is derived from an EMBL/GenBank/DDBJ whole genome shotgun (WGS) entry which is preliminary data.</text>
</comment>
<feature type="domain" description="Peptidase A1" evidence="3">
    <location>
        <begin position="40"/>
        <end position="409"/>
    </location>
</feature>
<evidence type="ECO:0000259" key="3">
    <source>
        <dbReference type="PROSITE" id="PS51767"/>
    </source>
</evidence>
<comment type="similarity">
    <text evidence="1">Belongs to the peptidase A1 family.</text>
</comment>
<dbReference type="GO" id="GO:0004190">
    <property type="term" value="F:aspartic-type endopeptidase activity"/>
    <property type="evidence" value="ECO:0007669"/>
    <property type="project" value="InterPro"/>
</dbReference>
<proteinExistence type="inferred from homology"/>
<accession>A0AAD8KEI4</accession>
<keyword evidence="5" id="KW-1185">Reference proteome</keyword>
<dbReference type="InterPro" id="IPR001461">
    <property type="entry name" value="Aspartic_peptidase_A1"/>
</dbReference>
<sequence>MHLIIILIFFILVSFSHQQLFAPAPFNTTVTPVMKDANTYLHKVSWLTWVGRGESSYLIDLDAPFTWQDCIVGKSTYDQFCLLEEGCLSPLRCDDSFCKEAQSYVNPICPSRNITSKYGCTICTVTPFNPVSKSCKLSQLTISSMHMYLTDGRNPFYDQLPPDIGTTFAQSCAPSSLLRSLPKNVNGVVALSWSSLAFPRQLSFPNVADKFAICLSSSSSVTATGVIFLGDGPFYFTQFPNLDLRTILSYTPMVRKRSKSLGYYIKINGITIKGTRIHLKTKSMKLSSVVPYTTLRSDIYKALVTAFSKATRNIPRVDAIKPFSLCLKASAIGSVRTGFLVPDIDLDTESGKVWRISGDNTMKQTTNDAACLAFIDGGTGAKDAIVMGTFQMENNFLFLDLENQKLGFSSSLLARGTSCSSFNFTVA</sequence>
<keyword evidence="2" id="KW-0732">Signal</keyword>
<dbReference type="Proteomes" id="UP001229421">
    <property type="component" value="Unassembled WGS sequence"/>
</dbReference>
<reference evidence="4" key="1">
    <citation type="journal article" date="2023" name="bioRxiv">
        <title>Improved chromosome-level genome assembly for marigold (Tagetes erecta).</title>
        <authorList>
            <person name="Jiang F."/>
            <person name="Yuan L."/>
            <person name="Wang S."/>
            <person name="Wang H."/>
            <person name="Xu D."/>
            <person name="Wang A."/>
            <person name="Fan W."/>
        </authorList>
    </citation>
    <scope>NUCLEOTIDE SEQUENCE</scope>
    <source>
        <strain evidence="4">WSJ</strain>
        <tissue evidence="4">Leaf</tissue>
    </source>
</reference>
<dbReference type="InterPro" id="IPR032799">
    <property type="entry name" value="TAXi_C"/>
</dbReference>
<dbReference type="InterPro" id="IPR033121">
    <property type="entry name" value="PEPTIDASE_A1"/>
</dbReference>
<evidence type="ECO:0000313" key="4">
    <source>
        <dbReference type="EMBL" id="KAK1419871.1"/>
    </source>
</evidence>
<feature type="chain" id="PRO_5042258192" description="Peptidase A1 domain-containing protein" evidence="2">
    <location>
        <begin position="19"/>
        <end position="427"/>
    </location>
</feature>
<evidence type="ECO:0000256" key="2">
    <source>
        <dbReference type="SAM" id="SignalP"/>
    </source>
</evidence>